<keyword evidence="2" id="KW-1185">Reference proteome</keyword>
<protein>
    <submittedName>
        <fullName evidence="1">Uncharacterized protein</fullName>
    </submittedName>
</protein>
<dbReference type="EMBL" id="JANAKD010001008">
    <property type="protein sequence ID" value="KAJ3484692.1"/>
    <property type="molecule type" value="Genomic_DNA"/>
</dbReference>
<gene>
    <name evidence="1" type="ORF">NLG97_g6993</name>
</gene>
<name>A0ACC1QR34_9HYPO</name>
<organism evidence="1 2">
    <name type="scientific">Lecanicillium saksenae</name>
    <dbReference type="NCBI Taxonomy" id="468837"/>
    <lineage>
        <taxon>Eukaryota</taxon>
        <taxon>Fungi</taxon>
        <taxon>Dikarya</taxon>
        <taxon>Ascomycota</taxon>
        <taxon>Pezizomycotina</taxon>
        <taxon>Sordariomycetes</taxon>
        <taxon>Hypocreomycetidae</taxon>
        <taxon>Hypocreales</taxon>
        <taxon>Cordycipitaceae</taxon>
        <taxon>Lecanicillium</taxon>
    </lineage>
</organism>
<accession>A0ACC1QR34</accession>
<comment type="caution">
    <text evidence="1">The sequence shown here is derived from an EMBL/GenBank/DDBJ whole genome shotgun (WGS) entry which is preliminary data.</text>
</comment>
<sequence>MEVEGAPTPRRLSHQEATVMKDTAVLEQLGHKQELKRNFSMISMLGLAFAILNSWTALAASITLALPSGGSSAVIWGLIVAGLFNLCLAASLGEFLSAYPTAGGQYHWVAIISWKRWSRGLSYATGWINVSGWIALTATTGLLGSTFVVNIISLLHPHYEPKPWHQFLIYIGFTLAALVINAYLTRILPLVTQAGFLWSLAGFVIISITILACSSGDYQSGEFVYAKFTNQVGWPDGLAWMLGLLQGAFALTGFDATAHMIEEIPDPQRQGPKIMMYCIGIGMFTGFIFLTCLLLVTKDIDAVIKAPYGPLLQVFMDATNNKAGSVCMLIFPIICMLFTAITIMCTSSRMSYAFARDRGMPFSSVFAKVHPTLDVPLNALIWTAAWVIIFGCIFLGSSSTFNAITSASVVALGVTYAIPPAINVLRGRRMLPEDRPFKIPEPFGWILNIIGILWSILTTVLFVFPPELPVTGSNMNYAIAAFGVILLIAGGTWVFDGRTNYHGPQVNVESLMQGTVEGMDPNEEKTERKPSNAKEEMTRKVCRDELPEHILHFDYYFDVFSAIRSLDSLLAASKESRNATIRWLKTQESIKWLGQTDGGRWIVRPFDPELDILYIPLNCVHYFGTQLVDLLFQPENYDQRIGPNRTHIRRLAIPYAAFRNRDYEILAEIAEFIEDLEVLYVVANHDDIDGVDAGVGEQYPRTRWELHGHSYTETEAENIEANVKAKMTVAQRGAAGFSSILDYLEEHGRLPYELCLTDVARMRNTSRGKM</sequence>
<dbReference type="Proteomes" id="UP001148737">
    <property type="component" value="Unassembled WGS sequence"/>
</dbReference>
<evidence type="ECO:0000313" key="2">
    <source>
        <dbReference type="Proteomes" id="UP001148737"/>
    </source>
</evidence>
<evidence type="ECO:0000313" key="1">
    <source>
        <dbReference type="EMBL" id="KAJ3484692.1"/>
    </source>
</evidence>
<proteinExistence type="predicted"/>
<reference evidence="1" key="1">
    <citation type="submission" date="2022-07" db="EMBL/GenBank/DDBJ databases">
        <title>Genome Sequence of Lecanicillium saksenae.</title>
        <authorList>
            <person name="Buettner E."/>
        </authorList>
    </citation>
    <scope>NUCLEOTIDE SEQUENCE</scope>
    <source>
        <strain evidence="1">VT-O1</strain>
    </source>
</reference>